<evidence type="ECO:0000313" key="3">
    <source>
        <dbReference type="EMBL" id="KKN11645.1"/>
    </source>
</evidence>
<dbReference type="GO" id="GO:0005783">
    <property type="term" value="C:endoplasmic reticulum"/>
    <property type="evidence" value="ECO:0007669"/>
    <property type="project" value="TreeGrafter"/>
</dbReference>
<dbReference type="AlphaFoldDB" id="A0A0F9MWI2"/>
<dbReference type="EMBL" id="LAZR01004113">
    <property type="protein sequence ID" value="KKN11645.1"/>
    <property type="molecule type" value="Genomic_DNA"/>
</dbReference>
<accession>A0A0F9MWI2</accession>
<dbReference type="PANTHER" id="PTHR44068">
    <property type="entry name" value="ZGC:194242"/>
    <property type="match status" value="1"/>
</dbReference>
<dbReference type="InterPro" id="IPR050447">
    <property type="entry name" value="Erg6_SMT_methyltransf"/>
</dbReference>
<comment type="caution">
    <text evidence="3">The sequence shown here is derived from an EMBL/GenBank/DDBJ whole genome shotgun (WGS) entry which is preliminary data.</text>
</comment>
<dbReference type="Gene3D" id="3.40.50.150">
    <property type="entry name" value="Vaccinia Virus protein VP39"/>
    <property type="match status" value="1"/>
</dbReference>
<dbReference type="InterPro" id="IPR025714">
    <property type="entry name" value="Methyltranfer_dom"/>
</dbReference>
<dbReference type="GO" id="GO:0016126">
    <property type="term" value="P:sterol biosynthetic process"/>
    <property type="evidence" value="ECO:0007669"/>
    <property type="project" value="TreeGrafter"/>
</dbReference>
<dbReference type="GO" id="GO:0003838">
    <property type="term" value="F:sterol 24-C-methyltransferase activity"/>
    <property type="evidence" value="ECO:0007669"/>
    <property type="project" value="TreeGrafter"/>
</dbReference>
<dbReference type="SUPFAM" id="SSF53335">
    <property type="entry name" value="S-adenosyl-L-methionine-dependent methyltransferases"/>
    <property type="match status" value="1"/>
</dbReference>
<dbReference type="InterPro" id="IPR029063">
    <property type="entry name" value="SAM-dependent_MTases_sf"/>
</dbReference>
<evidence type="ECO:0000256" key="1">
    <source>
        <dbReference type="ARBA" id="ARBA00022679"/>
    </source>
</evidence>
<feature type="domain" description="Methyltransferase" evidence="2">
    <location>
        <begin position="45"/>
        <end position="198"/>
    </location>
</feature>
<reference evidence="3" key="1">
    <citation type="journal article" date="2015" name="Nature">
        <title>Complex archaea that bridge the gap between prokaryotes and eukaryotes.</title>
        <authorList>
            <person name="Spang A."/>
            <person name="Saw J.H."/>
            <person name="Jorgensen S.L."/>
            <person name="Zaremba-Niedzwiedzka K."/>
            <person name="Martijn J."/>
            <person name="Lind A.E."/>
            <person name="van Eijk R."/>
            <person name="Schleper C."/>
            <person name="Guy L."/>
            <person name="Ettema T.J."/>
        </authorList>
    </citation>
    <scope>NUCLEOTIDE SEQUENCE</scope>
</reference>
<organism evidence="3">
    <name type="scientific">marine sediment metagenome</name>
    <dbReference type="NCBI Taxonomy" id="412755"/>
    <lineage>
        <taxon>unclassified sequences</taxon>
        <taxon>metagenomes</taxon>
        <taxon>ecological metagenomes</taxon>
    </lineage>
</organism>
<dbReference type="CDD" id="cd02440">
    <property type="entry name" value="AdoMet_MTases"/>
    <property type="match status" value="1"/>
</dbReference>
<evidence type="ECO:0000259" key="2">
    <source>
        <dbReference type="Pfam" id="PF13847"/>
    </source>
</evidence>
<dbReference type="PANTHER" id="PTHR44068:SF1">
    <property type="entry name" value="HYPOTHETICAL LOC100005854"/>
    <property type="match status" value="1"/>
</dbReference>
<gene>
    <name evidence="3" type="ORF">LCGC14_1024350</name>
</gene>
<proteinExistence type="predicted"/>
<name>A0A0F9MWI2_9ZZZZ</name>
<dbReference type="Pfam" id="PF13847">
    <property type="entry name" value="Methyltransf_31"/>
    <property type="match status" value="1"/>
</dbReference>
<keyword evidence="1" id="KW-0808">Transferase</keyword>
<protein>
    <recommendedName>
        <fullName evidence="2">Methyltransferase domain-containing protein</fullName>
    </recommendedName>
</protein>
<sequence length="222" mass="25537">MRSIEETMAQVRRPTGAYGQEIAEEMNKHHEKLSAWGLSHIQIPSDATILDIGCGGGKTLQFFAKNIRKGKIYGIDYSEVSVEVSKKINEKFIQIGLVDVQLGTVSSLPFSDDMFDLITGIETSYFWPDLLNDLMEILRVLKPNGELSIINEAYKIEQNSKHSNLNEKHRNEIKEWVRIGNILIYSPKEYYQFFKDAGYSEIEVYEKKNEVWITIKGKKPKK</sequence>